<dbReference type="EMBL" id="GEFH01001003">
    <property type="protein sequence ID" value="JAP67578.1"/>
    <property type="molecule type" value="mRNA"/>
</dbReference>
<keyword evidence="1" id="KW-0175">Coiled coil</keyword>
<keyword evidence="3" id="KW-0418">Kinase</keyword>
<dbReference type="InterPro" id="IPR004244">
    <property type="entry name" value="Transposase_22"/>
</dbReference>
<evidence type="ECO:0000256" key="1">
    <source>
        <dbReference type="SAM" id="Coils"/>
    </source>
</evidence>
<keyword evidence="3" id="KW-0808">Transferase</keyword>
<sequence length="234" mass="26986">ILPCPRKCFAILTDCWSVFLLLLVSGDIEENPGPNSGQKVTEMLQAIIDRQEESDRKIDSIREEIATVNAKTDKLQGILTVFEDMRNRIDKLESLVQQQASKLIEYENRSRRNNLLVFGIAESGDETETKLREQVLDNVFDRTLGVSVRTVERIHRIGKAKPDKPRPIIMKFFDSREKDTVLRNCFKLKGTNIRVSQDYAKETVEIRRKLWESTALDRSKGTKVQLTHDKLKVK</sequence>
<feature type="non-terminal residue" evidence="3">
    <location>
        <position position="234"/>
    </location>
</feature>
<name>A0A131XN61_9ACAR</name>
<protein>
    <submittedName>
        <fullName evidence="3">Putative myosin light chain kinase smooth muscle-like protein</fullName>
    </submittedName>
</protein>
<dbReference type="Gene3D" id="3.30.70.1820">
    <property type="entry name" value="L1 transposable element, RRM domain"/>
    <property type="match status" value="1"/>
</dbReference>
<reference evidence="3" key="1">
    <citation type="journal article" date="2017" name="Ticks Tick Borne Dis.">
        <title>An insight into the sialome of Hyalomma excavatum.</title>
        <authorList>
            <person name="Ribeiro J.M."/>
            <person name="Slovak M."/>
            <person name="Francischetti I.M."/>
        </authorList>
    </citation>
    <scope>NUCLEOTIDE SEQUENCE</scope>
    <source>
        <strain evidence="3">Samish</strain>
        <tissue evidence="3">Salivary glands</tissue>
    </source>
</reference>
<feature type="signal peptide" evidence="2">
    <location>
        <begin position="1"/>
        <end position="26"/>
    </location>
</feature>
<feature type="coiled-coil region" evidence="1">
    <location>
        <begin position="82"/>
        <end position="109"/>
    </location>
</feature>
<feature type="chain" id="PRO_5007284009" evidence="2">
    <location>
        <begin position="27"/>
        <end position="234"/>
    </location>
</feature>
<evidence type="ECO:0000313" key="3">
    <source>
        <dbReference type="EMBL" id="JAP67578.1"/>
    </source>
</evidence>
<accession>A0A131XN61</accession>
<dbReference type="GO" id="GO:0016301">
    <property type="term" value="F:kinase activity"/>
    <property type="evidence" value="ECO:0007669"/>
    <property type="project" value="UniProtKB-KW"/>
</dbReference>
<evidence type="ECO:0000256" key="2">
    <source>
        <dbReference type="SAM" id="SignalP"/>
    </source>
</evidence>
<dbReference type="AlphaFoldDB" id="A0A131XN61"/>
<feature type="non-terminal residue" evidence="3">
    <location>
        <position position="1"/>
    </location>
</feature>
<keyword evidence="2" id="KW-0732">Signal</keyword>
<dbReference type="PANTHER" id="PTHR11505">
    <property type="entry name" value="L1 TRANSPOSABLE ELEMENT-RELATED"/>
    <property type="match status" value="1"/>
</dbReference>
<organism evidence="3">
    <name type="scientific">Hyalomma excavatum</name>
    <dbReference type="NCBI Taxonomy" id="257692"/>
    <lineage>
        <taxon>Eukaryota</taxon>
        <taxon>Metazoa</taxon>
        <taxon>Ecdysozoa</taxon>
        <taxon>Arthropoda</taxon>
        <taxon>Chelicerata</taxon>
        <taxon>Arachnida</taxon>
        <taxon>Acari</taxon>
        <taxon>Parasitiformes</taxon>
        <taxon>Ixodida</taxon>
        <taxon>Ixodoidea</taxon>
        <taxon>Ixodidae</taxon>
        <taxon>Hyalomminae</taxon>
        <taxon>Hyalomma</taxon>
    </lineage>
</organism>
<proteinExistence type="evidence at transcript level"/>